<dbReference type="OMA" id="GPTWDAC"/>
<feature type="transmembrane region" description="Helical" evidence="1">
    <location>
        <begin position="49"/>
        <end position="69"/>
    </location>
</feature>
<name>T0PQ35_SAPDV</name>
<evidence type="ECO:0000313" key="2">
    <source>
        <dbReference type="EMBL" id="EQC27584.1"/>
    </source>
</evidence>
<accession>T0PQ35</accession>
<protein>
    <submittedName>
        <fullName evidence="2">Uncharacterized protein</fullName>
    </submittedName>
</protein>
<proteinExistence type="predicted"/>
<keyword evidence="3" id="KW-1185">Reference proteome</keyword>
<keyword evidence="1" id="KW-1133">Transmembrane helix</keyword>
<dbReference type="AlphaFoldDB" id="T0PQ35"/>
<dbReference type="RefSeq" id="XP_008619004.1">
    <property type="nucleotide sequence ID" value="XM_008620782.1"/>
</dbReference>
<dbReference type="OrthoDB" id="75598at2759"/>
<keyword evidence="1" id="KW-0812">Transmembrane</keyword>
<dbReference type="VEuPathDB" id="FungiDB:SDRG_14638"/>
<keyword evidence="1" id="KW-0472">Membrane</keyword>
<dbReference type="InParanoid" id="T0PQ35"/>
<evidence type="ECO:0000313" key="3">
    <source>
        <dbReference type="Proteomes" id="UP000030762"/>
    </source>
</evidence>
<dbReference type="GeneID" id="19955365"/>
<organism evidence="2 3">
    <name type="scientific">Saprolegnia diclina (strain VS20)</name>
    <dbReference type="NCBI Taxonomy" id="1156394"/>
    <lineage>
        <taxon>Eukaryota</taxon>
        <taxon>Sar</taxon>
        <taxon>Stramenopiles</taxon>
        <taxon>Oomycota</taxon>
        <taxon>Saprolegniomycetes</taxon>
        <taxon>Saprolegniales</taxon>
        <taxon>Saprolegniaceae</taxon>
        <taxon>Saprolegnia</taxon>
    </lineage>
</organism>
<reference evidence="2 3" key="1">
    <citation type="submission" date="2012-04" db="EMBL/GenBank/DDBJ databases">
        <title>The Genome Sequence of Saprolegnia declina VS20.</title>
        <authorList>
            <consortium name="The Broad Institute Genome Sequencing Platform"/>
            <person name="Russ C."/>
            <person name="Nusbaum C."/>
            <person name="Tyler B."/>
            <person name="van West P."/>
            <person name="Dieguez-Uribeondo J."/>
            <person name="de Bruijn I."/>
            <person name="Tripathy S."/>
            <person name="Jiang R."/>
            <person name="Young S.K."/>
            <person name="Zeng Q."/>
            <person name="Gargeya S."/>
            <person name="Fitzgerald M."/>
            <person name="Haas B."/>
            <person name="Abouelleil A."/>
            <person name="Alvarado L."/>
            <person name="Arachchi H.M."/>
            <person name="Berlin A."/>
            <person name="Chapman S.B."/>
            <person name="Goldberg J."/>
            <person name="Griggs A."/>
            <person name="Gujja S."/>
            <person name="Hansen M."/>
            <person name="Howarth C."/>
            <person name="Imamovic A."/>
            <person name="Larimer J."/>
            <person name="McCowen C."/>
            <person name="Montmayeur A."/>
            <person name="Murphy C."/>
            <person name="Neiman D."/>
            <person name="Pearson M."/>
            <person name="Priest M."/>
            <person name="Roberts A."/>
            <person name="Saif S."/>
            <person name="Shea T."/>
            <person name="Sisk P."/>
            <person name="Sykes S."/>
            <person name="Wortman J."/>
            <person name="Nusbaum C."/>
            <person name="Birren B."/>
        </authorList>
    </citation>
    <scope>NUCLEOTIDE SEQUENCE [LARGE SCALE GENOMIC DNA]</scope>
    <source>
        <strain evidence="2 3">VS20</strain>
    </source>
</reference>
<dbReference type="EMBL" id="JH767206">
    <property type="protein sequence ID" value="EQC27584.1"/>
    <property type="molecule type" value="Genomic_DNA"/>
</dbReference>
<feature type="transmembrane region" description="Helical" evidence="1">
    <location>
        <begin position="154"/>
        <end position="174"/>
    </location>
</feature>
<feature type="transmembrane region" description="Helical" evidence="1">
    <location>
        <begin position="116"/>
        <end position="134"/>
    </location>
</feature>
<feature type="transmembrane region" description="Helical" evidence="1">
    <location>
        <begin position="12"/>
        <end position="29"/>
    </location>
</feature>
<sequence length="243" mass="26140">MADFARDFAAAGLRLTQTLFAAIGLIAHATSFPRGQAGHGVAIQLGGPTWDACLLVLCVALIYGLWRAVREVQAARRVRQLRSSVYDTTRTDLNHSTMLEALTVTPTKRRELLTDAAFFLIAFGLGLGASLAAYNSDCSLYASAGLASCGLLRLEIAAVYLVGLLSLAAVGLWLHGIDPEERFVYIKFVLWPPRSSAEDDASHVSATTDHDDVKYSESAVRYTGAGVPDSARGHKPTFRAIDV</sequence>
<gene>
    <name evidence="2" type="ORF">SDRG_14638</name>
</gene>
<dbReference type="Proteomes" id="UP000030762">
    <property type="component" value="Unassembled WGS sequence"/>
</dbReference>
<evidence type="ECO:0000256" key="1">
    <source>
        <dbReference type="SAM" id="Phobius"/>
    </source>
</evidence>